<dbReference type="Gene3D" id="3.40.50.170">
    <property type="entry name" value="Formyl transferase, N-terminal domain"/>
    <property type="match status" value="1"/>
</dbReference>
<comment type="catalytic activity">
    <reaction evidence="5 6">
        <text>N(1)-(5-phospho-beta-D-ribosyl)glycinamide + (6R)-10-formyltetrahydrofolate = N(2)-formyl-N(1)-(5-phospho-beta-D-ribosyl)glycinamide + (6S)-5,6,7,8-tetrahydrofolate + H(+)</text>
        <dbReference type="Rhea" id="RHEA:15053"/>
        <dbReference type="ChEBI" id="CHEBI:15378"/>
        <dbReference type="ChEBI" id="CHEBI:57453"/>
        <dbReference type="ChEBI" id="CHEBI:143788"/>
        <dbReference type="ChEBI" id="CHEBI:147286"/>
        <dbReference type="ChEBI" id="CHEBI:195366"/>
        <dbReference type="EC" id="2.1.2.2"/>
    </reaction>
</comment>
<evidence type="ECO:0000313" key="10">
    <source>
        <dbReference type="Proteomes" id="UP000637578"/>
    </source>
</evidence>
<evidence type="ECO:0000313" key="9">
    <source>
        <dbReference type="EMBL" id="GGM58934.1"/>
    </source>
</evidence>
<feature type="region of interest" description="Disordered" evidence="7">
    <location>
        <begin position="1"/>
        <end position="58"/>
    </location>
</feature>
<feature type="binding site" evidence="6">
    <location>
        <position position="130"/>
    </location>
    <ligand>
        <name>(6R)-10-formyltetrahydrofolate</name>
        <dbReference type="ChEBI" id="CHEBI:195366"/>
    </ligand>
</feature>
<name>A0A8J3FX48_9PSEU</name>
<dbReference type="GO" id="GO:0005829">
    <property type="term" value="C:cytosol"/>
    <property type="evidence" value="ECO:0007669"/>
    <property type="project" value="TreeGrafter"/>
</dbReference>
<comment type="caution">
    <text evidence="6">Lacks conserved residue(s) required for the propagation of feature annotation.</text>
</comment>
<evidence type="ECO:0000256" key="4">
    <source>
        <dbReference type="ARBA" id="ARBA00038440"/>
    </source>
</evidence>
<sequence length="265" mass="27618">MACSQEPELSPSTEFPFAGPSMSGRDLAAGASSGPAGTSGAPRNTARPERAERVPGGTFQLRLPVPARVVALVSGSGTLLQSLLDATDDPDYPARVAAVIADRAGIEGLARAERRGLPTVAVRLRDHADRSAWDAALTDTVTGFAPDLVVSAGFMKILGPQFLARFGGRVLNTHPALLPAFPGAHAVRDALAYGVRVTGCTVHLVDAGVDTGPIVTQEAVPVLPGDTEDTLHERIKSVERRLLVDVVARLALQGCTVTGREVNIP</sequence>
<proteinExistence type="inferred from homology"/>
<comment type="similarity">
    <text evidence="4 6">Belongs to the GART family.</text>
</comment>
<reference evidence="9" key="1">
    <citation type="journal article" date="2014" name="Int. J. Syst. Evol. Microbiol.">
        <title>Complete genome sequence of Corynebacterium casei LMG S-19264T (=DSM 44701T), isolated from a smear-ripened cheese.</title>
        <authorList>
            <consortium name="US DOE Joint Genome Institute (JGI-PGF)"/>
            <person name="Walter F."/>
            <person name="Albersmeier A."/>
            <person name="Kalinowski J."/>
            <person name="Ruckert C."/>
        </authorList>
    </citation>
    <scope>NUCLEOTIDE SEQUENCE</scope>
    <source>
        <strain evidence="9">CGMCC 4.5737</strain>
    </source>
</reference>
<dbReference type="InterPro" id="IPR001555">
    <property type="entry name" value="GART_AS"/>
</dbReference>
<evidence type="ECO:0000259" key="8">
    <source>
        <dbReference type="Pfam" id="PF00551"/>
    </source>
</evidence>
<keyword evidence="10" id="KW-1185">Reference proteome</keyword>
<dbReference type="SUPFAM" id="SSF53328">
    <property type="entry name" value="Formyltransferase"/>
    <property type="match status" value="1"/>
</dbReference>
<reference evidence="9" key="2">
    <citation type="submission" date="2020-09" db="EMBL/GenBank/DDBJ databases">
        <authorList>
            <person name="Sun Q."/>
            <person name="Zhou Y."/>
        </authorList>
    </citation>
    <scope>NUCLEOTIDE SEQUENCE</scope>
    <source>
        <strain evidence="9">CGMCC 4.5737</strain>
    </source>
</reference>
<evidence type="ECO:0000256" key="7">
    <source>
        <dbReference type="SAM" id="MobiDB-lite"/>
    </source>
</evidence>
<feature type="domain" description="Formyl transferase N-terminal" evidence="8">
    <location>
        <begin position="68"/>
        <end position="247"/>
    </location>
</feature>
<dbReference type="Proteomes" id="UP000637578">
    <property type="component" value="Unassembled WGS sequence"/>
</dbReference>
<dbReference type="GO" id="GO:0006189">
    <property type="term" value="P:'de novo' IMP biosynthetic process"/>
    <property type="evidence" value="ECO:0007669"/>
    <property type="project" value="UniProtKB-UniRule"/>
</dbReference>
<dbReference type="CDD" id="cd08645">
    <property type="entry name" value="FMT_core_GART"/>
    <property type="match status" value="1"/>
</dbReference>
<feature type="binding site" evidence="6">
    <location>
        <position position="172"/>
    </location>
    <ligand>
        <name>(6R)-10-formyltetrahydrofolate</name>
        <dbReference type="ChEBI" id="CHEBI:195366"/>
    </ligand>
</feature>
<dbReference type="InterPro" id="IPR002376">
    <property type="entry name" value="Formyl_transf_N"/>
</dbReference>
<evidence type="ECO:0000256" key="6">
    <source>
        <dbReference type="HAMAP-Rule" id="MF_01930"/>
    </source>
</evidence>
<dbReference type="PANTHER" id="PTHR43369:SF2">
    <property type="entry name" value="PHOSPHORIBOSYLGLYCINAMIDE FORMYLTRANSFERASE"/>
    <property type="match status" value="1"/>
</dbReference>
<evidence type="ECO:0000256" key="5">
    <source>
        <dbReference type="ARBA" id="ARBA00047664"/>
    </source>
</evidence>
<dbReference type="NCBIfam" id="TIGR00639">
    <property type="entry name" value="PurN"/>
    <property type="match status" value="1"/>
</dbReference>
<evidence type="ECO:0000256" key="1">
    <source>
        <dbReference type="ARBA" id="ARBA00005054"/>
    </source>
</evidence>
<accession>A0A8J3FX48</accession>
<keyword evidence="3 6" id="KW-0658">Purine biosynthesis</keyword>
<dbReference type="HAMAP" id="MF_01930">
    <property type="entry name" value="PurN"/>
    <property type="match status" value="1"/>
</dbReference>
<gene>
    <name evidence="6 9" type="primary">purN</name>
    <name evidence="9" type="ORF">GCM10012275_32680</name>
</gene>
<dbReference type="InterPro" id="IPR036477">
    <property type="entry name" value="Formyl_transf_N_sf"/>
</dbReference>
<dbReference type="GO" id="GO:0004644">
    <property type="term" value="F:phosphoribosylglycinamide formyltransferase activity"/>
    <property type="evidence" value="ECO:0007669"/>
    <property type="project" value="UniProtKB-UniRule"/>
</dbReference>
<feature type="binding site" evidence="6">
    <location>
        <begin position="155"/>
        <end position="158"/>
    </location>
    <ligand>
        <name>(6R)-10-formyltetrahydrofolate</name>
        <dbReference type="ChEBI" id="CHEBI:195366"/>
    </ligand>
</feature>
<dbReference type="EC" id="2.1.2.2" evidence="6"/>
<dbReference type="Pfam" id="PF00551">
    <property type="entry name" value="Formyl_trans_N"/>
    <property type="match status" value="1"/>
</dbReference>
<dbReference type="EMBL" id="BMMK01000014">
    <property type="protein sequence ID" value="GGM58934.1"/>
    <property type="molecule type" value="Genomic_DNA"/>
</dbReference>
<keyword evidence="2 6" id="KW-0808">Transferase</keyword>
<dbReference type="PANTHER" id="PTHR43369">
    <property type="entry name" value="PHOSPHORIBOSYLGLYCINAMIDE FORMYLTRANSFERASE"/>
    <property type="match status" value="1"/>
</dbReference>
<comment type="caution">
    <text evidence="9">The sequence shown here is derived from an EMBL/GenBank/DDBJ whole genome shotgun (WGS) entry which is preliminary data.</text>
</comment>
<feature type="compositionally biased region" description="Low complexity" evidence="7">
    <location>
        <begin position="28"/>
        <end position="42"/>
    </location>
</feature>
<dbReference type="PROSITE" id="PS00373">
    <property type="entry name" value="GART"/>
    <property type="match status" value="1"/>
</dbReference>
<comment type="function">
    <text evidence="6">Catalyzes the transfer of a formyl group from 10-formyltetrahydrofolate to 5-phospho-ribosyl-glycinamide (GAR), producing 5-phospho-ribosyl-N-formylglycinamide (FGAR) and tetrahydrofolate.</text>
</comment>
<evidence type="ECO:0000256" key="2">
    <source>
        <dbReference type="ARBA" id="ARBA00022679"/>
    </source>
</evidence>
<feature type="site" description="Raises pKa of active site His" evidence="6">
    <location>
        <position position="210"/>
    </location>
</feature>
<comment type="pathway">
    <text evidence="1 6">Purine metabolism; IMP biosynthesis via de novo pathway; N(2)-formyl-N(1)-(5-phospho-D-ribosyl)glycinamide from N(1)-(5-phospho-D-ribosyl)glycinamide (10-formyl THF route): step 1/1.</text>
</comment>
<dbReference type="AlphaFoldDB" id="A0A8J3FX48"/>
<evidence type="ECO:0000256" key="3">
    <source>
        <dbReference type="ARBA" id="ARBA00022755"/>
    </source>
</evidence>
<organism evidence="9 10">
    <name type="scientific">Longimycelium tulufanense</name>
    <dbReference type="NCBI Taxonomy" id="907463"/>
    <lineage>
        <taxon>Bacteria</taxon>
        <taxon>Bacillati</taxon>
        <taxon>Actinomycetota</taxon>
        <taxon>Actinomycetes</taxon>
        <taxon>Pseudonocardiales</taxon>
        <taxon>Pseudonocardiaceae</taxon>
        <taxon>Longimycelium</taxon>
    </lineage>
</organism>
<dbReference type="UniPathway" id="UPA00074">
    <property type="reaction ID" value="UER00126"/>
</dbReference>
<dbReference type="FunFam" id="3.40.50.170:FF:000008">
    <property type="entry name" value="Phosphoribosylglycinamide formyltransferase"/>
    <property type="match status" value="1"/>
</dbReference>
<feature type="active site" description="Proton donor" evidence="6">
    <location>
        <position position="174"/>
    </location>
</feature>
<dbReference type="InterPro" id="IPR004607">
    <property type="entry name" value="GART"/>
</dbReference>
<protein>
    <recommendedName>
        <fullName evidence="6">Phosphoribosylglycinamide formyltransferase</fullName>
        <ecNumber evidence="6">2.1.2.2</ecNumber>
    </recommendedName>
    <alternativeName>
        <fullName evidence="6">5'-phosphoribosylglycinamide transformylase</fullName>
    </alternativeName>
    <alternativeName>
        <fullName evidence="6">GAR transformylase</fullName>
        <shortName evidence="6">GART</shortName>
    </alternativeName>
</protein>